<keyword evidence="1" id="KW-0418">Kinase</keyword>
<proteinExistence type="predicted"/>
<comment type="caution">
    <text evidence="7">The sequence shown here is derived from an EMBL/GenBank/DDBJ whole genome shotgun (WGS) entry which is preliminary data.</text>
</comment>
<dbReference type="Pfam" id="PF07714">
    <property type="entry name" value="PK_Tyr_Ser-Thr"/>
    <property type="match status" value="1"/>
</dbReference>
<keyword evidence="2 4" id="KW-0547">Nucleotide-binding</keyword>
<feature type="binding site" evidence="4">
    <location>
        <position position="492"/>
    </location>
    <ligand>
        <name>ATP</name>
        <dbReference type="ChEBI" id="CHEBI:30616"/>
    </ligand>
</feature>
<accession>A0ABR2KZG2</accession>
<dbReference type="PANTHER" id="PTHR23257:SF958">
    <property type="entry name" value="SERINE_THREONINE-PROTEIN KINASE WNK4"/>
    <property type="match status" value="1"/>
</dbReference>
<dbReference type="InterPro" id="IPR011009">
    <property type="entry name" value="Kinase-like_dom_sf"/>
</dbReference>
<dbReference type="InterPro" id="IPR001245">
    <property type="entry name" value="Ser-Thr/Tyr_kinase_cat_dom"/>
</dbReference>
<evidence type="ECO:0000313" key="8">
    <source>
        <dbReference type="Proteomes" id="UP001470230"/>
    </source>
</evidence>
<dbReference type="InterPro" id="IPR000719">
    <property type="entry name" value="Prot_kinase_dom"/>
</dbReference>
<dbReference type="InterPro" id="IPR017441">
    <property type="entry name" value="Protein_kinase_ATP_BS"/>
</dbReference>
<dbReference type="Proteomes" id="UP001470230">
    <property type="component" value="Unassembled WGS sequence"/>
</dbReference>
<dbReference type="Gene3D" id="1.20.5.170">
    <property type="match status" value="1"/>
</dbReference>
<protein>
    <recommendedName>
        <fullName evidence="6">Protein kinase domain-containing protein</fullName>
    </recommendedName>
</protein>
<keyword evidence="8" id="KW-1185">Reference proteome</keyword>
<evidence type="ECO:0000256" key="1">
    <source>
        <dbReference type="ARBA" id="ARBA00022527"/>
    </source>
</evidence>
<dbReference type="EMBL" id="JAPFFF010000003">
    <property type="protein sequence ID" value="KAK8895400.1"/>
    <property type="molecule type" value="Genomic_DNA"/>
</dbReference>
<dbReference type="InterPro" id="IPR009091">
    <property type="entry name" value="RCC1/BLIP-II"/>
</dbReference>
<dbReference type="SUPFAM" id="SSF50985">
    <property type="entry name" value="RCC1/BLIP-II"/>
    <property type="match status" value="1"/>
</dbReference>
<dbReference type="Gene3D" id="1.10.510.10">
    <property type="entry name" value="Transferase(Phosphotransferase) domain 1"/>
    <property type="match status" value="1"/>
</dbReference>
<evidence type="ECO:0000256" key="3">
    <source>
        <dbReference type="ARBA" id="ARBA00022840"/>
    </source>
</evidence>
<dbReference type="SUPFAM" id="SSF56112">
    <property type="entry name" value="Protein kinase-like (PK-like)"/>
    <property type="match status" value="1"/>
</dbReference>
<dbReference type="PROSITE" id="PS50011">
    <property type="entry name" value="PROTEIN_KINASE_DOM"/>
    <property type="match status" value="1"/>
</dbReference>
<keyword evidence="3 4" id="KW-0067">ATP-binding</keyword>
<keyword evidence="1" id="KW-0723">Serine/threonine-protein kinase</keyword>
<dbReference type="PROSITE" id="PS00108">
    <property type="entry name" value="PROTEIN_KINASE_ST"/>
    <property type="match status" value="1"/>
</dbReference>
<name>A0ABR2KZG2_9EUKA</name>
<dbReference type="PROSITE" id="PS00107">
    <property type="entry name" value="PROTEIN_KINASE_ATP"/>
    <property type="match status" value="1"/>
</dbReference>
<dbReference type="SMART" id="SM00220">
    <property type="entry name" value="S_TKc"/>
    <property type="match status" value="1"/>
</dbReference>
<gene>
    <name evidence="7" type="ORF">M9Y10_023863</name>
</gene>
<feature type="domain" description="Protein kinase" evidence="6">
    <location>
        <begin position="466"/>
        <end position="733"/>
    </location>
</feature>
<evidence type="ECO:0000256" key="5">
    <source>
        <dbReference type="SAM" id="MobiDB-lite"/>
    </source>
</evidence>
<organism evidence="7 8">
    <name type="scientific">Tritrichomonas musculus</name>
    <dbReference type="NCBI Taxonomy" id="1915356"/>
    <lineage>
        <taxon>Eukaryota</taxon>
        <taxon>Metamonada</taxon>
        <taxon>Parabasalia</taxon>
        <taxon>Tritrichomonadida</taxon>
        <taxon>Tritrichomonadidae</taxon>
        <taxon>Tritrichomonas</taxon>
    </lineage>
</organism>
<dbReference type="PANTHER" id="PTHR23257">
    <property type="entry name" value="SERINE-THREONINE PROTEIN KINASE"/>
    <property type="match status" value="1"/>
</dbReference>
<sequence>MKVIGYNGNSSLSGSLSNQTREYKEIKTPCQSPLDVPSLLSFSTCWFSVWITQNGEAFAVGPNDGGRICSKMRQEEFQKDTKIEFTNKNGQPCKFISAVCGDFYTLYQVAGETSSDPSQLVYAYLNKGTTFLNIGKRSPLSLFGGCFTAAVIDTEGGVIIITKSVLNSPTSELKSLSLPDGDRAVKVACGQYVIIVLGESGRVFEYWLYATNNSFSEVRELSGIKIKEISGIENHFFAITEDGKVFGRGNNGNNRLGMPSDKDYVKVFKVVESLDKYHIVEAFAGLAESLFRTSEGEFLGCGSNSKRKLMLEDAGRSNVYPLVKTTITRDATFCILGNCKTVVFFGVDPPPNTPNRKVSQFRKTINPPKISKKVSEMTKEELQEMFELIQKENTSLKEENASLKEESTSLKEENTSLKEELKQSKKRISELEQEVKELKEKSAPEGKESKKGCGLDIIDTETLDKLKRIKSLGRGATSEVFEVVREERFALKVYNMELLTDNENDNENEEEEKVVINMKNAQRFILEYESIDQLDHKNIIKALGVSFGDSTHPPAILLEHCASNLENKIKELTDSERISAIVDISSAMKEVHSIGLIHRDLKLENILVDENNNIKVSEFGLGTLITLDTETMSRTQMAGTLKYMAPELVQERTDYDEKVDVYAFGVVVFLILTKGEFPKISLYDVGAGKKADIPSSVSSFSRDLINKCWSYKSSDRPSFAEICDTLKGNESKLI</sequence>
<evidence type="ECO:0000259" key="6">
    <source>
        <dbReference type="PROSITE" id="PS50011"/>
    </source>
</evidence>
<reference evidence="7 8" key="1">
    <citation type="submission" date="2024-04" db="EMBL/GenBank/DDBJ databases">
        <title>Tritrichomonas musculus Genome.</title>
        <authorList>
            <person name="Alves-Ferreira E."/>
            <person name="Grigg M."/>
            <person name="Lorenzi H."/>
            <person name="Galac M."/>
        </authorList>
    </citation>
    <scope>NUCLEOTIDE SEQUENCE [LARGE SCALE GENOMIC DNA]</scope>
    <source>
        <strain evidence="7 8">EAF2021</strain>
    </source>
</reference>
<evidence type="ECO:0000256" key="2">
    <source>
        <dbReference type="ARBA" id="ARBA00022741"/>
    </source>
</evidence>
<dbReference type="InterPro" id="IPR008271">
    <property type="entry name" value="Ser/Thr_kinase_AS"/>
</dbReference>
<keyword evidence="1" id="KW-0808">Transferase</keyword>
<dbReference type="Gene3D" id="2.130.10.30">
    <property type="entry name" value="Regulator of chromosome condensation 1/beta-lactamase-inhibitor protein II"/>
    <property type="match status" value="1"/>
</dbReference>
<dbReference type="InterPro" id="IPR050167">
    <property type="entry name" value="Ser_Thr_protein_kinase"/>
</dbReference>
<feature type="region of interest" description="Disordered" evidence="5">
    <location>
        <begin position="397"/>
        <end position="424"/>
    </location>
</feature>
<evidence type="ECO:0000313" key="7">
    <source>
        <dbReference type="EMBL" id="KAK8895400.1"/>
    </source>
</evidence>
<evidence type="ECO:0000256" key="4">
    <source>
        <dbReference type="PROSITE-ProRule" id="PRU10141"/>
    </source>
</evidence>